<dbReference type="Gene3D" id="3.40.50.720">
    <property type="entry name" value="NAD(P)-binding Rossmann-like Domain"/>
    <property type="match status" value="1"/>
</dbReference>
<keyword evidence="5" id="KW-1185">Reference proteome</keyword>
<sequence length="306" mass="32369">MSAKDFADRFTAKGCAILSAAGSFLKNEQFGSWAGTGALTCGAALAIYSLNKILSIRALNHGTRAIFDWSKEIVLVTGGSGGIGGETCNLMDYQQLQGVAAKIRREVGEPTVIVANAGICRGKPILKAEQKDIQVTFGVNTLGLLWTAKTFLPALASHNHGHFLVVASQTGYMATAGATDYCSSKAAAISIYEGLHSEMKHVHKASAVRISCISPSHVQTAMFDGIQSVPGMASLTPQYLAKTIEGILKSGRAQNLVVPASVGLSTLVRTLPDWIRVFLQDSAAGAFNNLKPRDDVAKSSEVNDEK</sequence>
<dbReference type="EMBL" id="CABFNS010000851">
    <property type="protein sequence ID" value="VUC32743.1"/>
    <property type="molecule type" value="Genomic_DNA"/>
</dbReference>
<keyword evidence="2" id="KW-0521">NADP</keyword>
<evidence type="ECO:0008006" key="6">
    <source>
        <dbReference type="Google" id="ProtNLM"/>
    </source>
</evidence>
<dbReference type="InterPro" id="IPR020904">
    <property type="entry name" value="Sc_DH/Rdtase_CS"/>
</dbReference>
<dbReference type="InterPro" id="IPR002347">
    <property type="entry name" value="SDR_fam"/>
</dbReference>
<dbReference type="PANTHER" id="PTHR24322">
    <property type="entry name" value="PKSB"/>
    <property type="match status" value="1"/>
</dbReference>
<dbReference type="PANTHER" id="PTHR24322:SF736">
    <property type="entry name" value="RETINOL DEHYDROGENASE 10"/>
    <property type="match status" value="1"/>
</dbReference>
<evidence type="ECO:0000256" key="1">
    <source>
        <dbReference type="ARBA" id="ARBA00006484"/>
    </source>
</evidence>
<name>A0ABY6UNG6_BIOOC</name>
<dbReference type="SUPFAM" id="SSF51735">
    <property type="entry name" value="NAD(P)-binding Rossmann-fold domains"/>
    <property type="match status" value="1"/>
</dbReference>
<dbReference type="Pfam" id="PF00106">
    <property type="entry name" value="adh_short"/>
    <property type="match status" value="1"/>
</dbReference>
<gene>
    <name evidence="4" type="ORF">CLO192961_LOCUS328989</name>
</gene>
<evidence type="ECO:0000313" key="4">
    <source>
        <dbReference type="EMBL" id="VUC32743.1"/>
    </source>
</evidence>
<comment type="caution">
    <text evidence="4">The sequence shown here is derived from an EMBL/GenBank/DDBJ whole genome shotgun (WGS) entry which is preliminary data.</text>
</comment>
<evidence type="ECO:0000256" key="2">
    <source>
        <dbReference type="ARBA" id="ARBA00022857"/>
    </source>
</evidence>
<evidence type="ECO:0000256" key="3">
    <source>
        <dbReference type="ARBA" id="ARBA00023002"/>
    </source>
</evidence>
<keyword evidence="3" id="KW-0560">Oxidoreductase</keyword>
<evidence type="ECO:0000313" key="5">
    <source>
        <dbReference type="Proteomes" id="UP000766486"/>
    </source>
</evidence>
<comment type="similarity">
    <text evidence="1">Belongs to the short-chain dehydrogenases/reductases (SDR) family.</text>
</comment>
<accession>A0ABY6UNG6</accession>
<reference evidence="4 5" key="1">
    <citation type="submission" date="2019-06" db="EMBL/GenBank/DDBJ databases">
        <authorList>
            <person name="Broberg M."/>
        </authorList>
    </citation>
    <scope>NUCLEOTIDE SEQUENCE [LARGE SCALE GENOMIC DNA]</scope>
</reference>
<dbReference type="InterPro" id="IPR036291">
    <property type="entry name" value="NAD(P)-bd_dom_sf"/>
</dbReference>
<protein>
    <recommendedName>
        <fullName evidence="6">Ketoreductase (KR) domain-containing protein</fullName>
    </recommendedName>
</protein>
<dbReference type="PRINTS" id="PR00081">
    <property type="entry name" value="GDHRDH"/>
</dbReference>
<organism evidence="4 5">
    <name type="scientific">Bionectria ochroleuca</name>
    <name type="common">Gliocladium roseum</name>
    <dbReference type="NCBI Taxonomy" id="29856"/>
    <lineage>
        <taxon>Eukaryota</taxon>
        <taxon>Fungi</taxon>
        <taxon>Dikarya</taxon>
        <taxon>Ascomycota</taxon>
        <taxon>Pezizomycotina</taxon>
        <taxon>Sordariomycetes</taxon>
        <taxon>Hypocreomycetidae</taxon>
        <taxon>Hypocreales</taxon>
        <taxon>Bionectriaceae</taxon>
        <taxon>Clonostachys</taxon>
    </lineage>
</organism>
<dbReference type="PROSITE" id="PS00061">
    <property type="entry name" value="ADH_SHORT"/>
    <property type="match status" value="1"/>
</dbReference>
<dbReference type="Proteomes" id="UP000766486">
    <property type="component" value="Unassembled WGS sequence"/>
</dbReference>
<proteinExistence type="inferred from homology"/>